<accession>A0A8C6B629</accession>
<sequence length="81" mass="8711">MRSVLVPIVCCPQPCPCLPRAVDIWAHHSRSRPLTSEDAGLCCHFLFTGYVTASLCTALVTWAPGSRGHASAEGHVRPAKL</sequence>
<name>A0A8C6B629_MONMO</name>
<evidence type="ECO:0000313" key="1">
    <source>
        <dbReference type="Ensembl" id="ENSMMNP00015010023.1"/>
    </source>
</evidence>
<reference evidence="1" key="1">
    <citation type="submission" date="2025-08" db="UniProtKB">
        <authorList>
            <consortium name="Ensembl"/>
        </authorList>
    </citation>
    <scope>IDENTIFICATION</scope>
</reference>
<protein>
    <submittedName>
        <fullName evidence="1">Uncharacterized protein</fullName>
    </submittedName>
</protein>
<organism evidence="1 2">
    <name type="scientific">Monodon monoceros</name>
    <name type="common">Narwhal</name>
    <name type="synonym">Ceratodon monodon</name>
    <dbReference type="NCBI Taxonomy" id="40151"/>
    <lineage>
        <taxon>Eukaryota</taxon>
        <taxon>Metazoa</taxon>
        <taxon>Chordata</taxon>
        <taxon>Craniata</taxon>
        <taxon>Vertebrata</taxon>
        <taxon>Euteleostomi</taxon>
        <taxon>Mammalia</taxon>
        <taxon>Eutheria</taxon>
        <taxon>Laurasiatheria</taxon>
        <taxon>Artiodactyla</taxon>
        <taxon>Whippomorpha</taxon>
        <taxon>Cetacea</taxon>
        <taxon>Odontoceti</taxon>
        <taxon>Monodontidae</taxon>
        <taxon>Monodon</taxon>
    </lineage>
</organism>
<proteinExistence type="predicted"/>
<reference evidence="1" key="2">
    <citation type="submission" date="2025-09" db="UniProtKB">
        <authorList>
            <consortium name="Ensembl"/>
        </authorList>
    </citation>
    <scope>IDENTIFICATION</scope>
</reference>
<dbReference type="AlphaFoldDB" id="A0A8C6B629"/>
<keyword evidence="2" id="KW-1185">Reference proteome</keyword>
<dbReference type="Proteomes" id="UP000694561">
    <property type="component" value="Unplaced"/>
</dbReference>
<evidence type="ECO:0000313" key="2">
    <source>
        <dbReference type="Proteomes" id="UP000694561"/>
    </source>
</evidence>
<dbReference type="Ensembl" id="ENSMMNT00015010968.1">
    <property type="protein sequence ID" value="ENSMMNP00015010023.1"/>
    <property type="gene ID" value="ENSMMNG00015007457.1"/>
</dbReference>